<keyword evidence="2" id="KW-1185">Reference proteome</keyword>
<accession>A0A392QYZ9</accession>
<sequence length="13" mass="1430">MPSVNAPEIDEDL</sequence>
<dbReference type="EMBL" id="LXQA010170267">
    <property type="protein sequence ID" value="MCI29092.1"/>
    <property type="molecule type" value="Genomic_DNA"/>
</dbReference>
<dbReference type="Proteomes" id="UP000265520">
    <property type="component" value="Unassembled WGS sequence"/>
</dbReference>
<proteinExistence type="predicted"/>
<comment type="caution">
    <text evidence="1">The sequence shown here is derived from an EMBL/GenBank/DDBJ whole genome shotgun (WGS) entry which is preliminary data.</text>
</comment>
<evidence type="ECO:0000313" key="2">
    <source>
        <dbReference type="Proteomes" id="UP000265520"/>
    </source>
</evidence>
<feature type="non-terminal residue" evidence="1">
    <location>
        <position position="13"/>
    </location>
</feature>
<protein>
    <submittedName>
        <fullName evidence="1">Uncharacterized protein</fullName>
    </submittedName>
</protein>
<name>A0A392QYZ9_9FABA</name>
<evidence type="ECO:0000313" key="1">
    <source>
        <dbReference type="EMBL" id="MCI29092.1"/>
    </source>
</evidence>
<organism evidence="1 2">
    <name type="scientific">Trifolium medium</name>
    <dbReference type="NCBI Taxonomy" id="97028"/>
    <lineage>
        <taxon>Eukaryota</taxon>
        <taxon>Viridiplantae</taxon>
        <taxon>Streptophyta</taxon>
        <taxon>Embryophyta</taxon>
        <taxon>Tracheophyta</taxon>
        <taxon>Spermatophyta</taxon>
        <taxon>Magnoliopsida</taxon>
        <taxon>eudicotyledons</taxon>
        <taxon>Gunneridae</taxon>
        <taxon>Pentapetalae</taxon>
        <taxon>rosids</taxon>
        <taxon>fabids</taxon>
        <taxon>Fabales</taxon>
        <taxon>Fabaceae</taxon>
        <taxon>Papilionoideae</taxon>
        <taxon>50 kb inversion clade</taxon>
        <taxon>NPAAA clade</taxon>
        <taxon>Hologalegina</taxon>
        <taxon>IRL clade</taxon>
        <taxon>Trifolieae</taxon>
        <taxon>Trifolium</taxon>
    </lineage>
</organism>
<reference evidence="1 2" key="1">
    <citation type="journal article" date="2018" name="Front. Plant Sci.">
        <title>Red Clover (Trifolium pratense) and Zigzag Clover (T. medium) - A Picture of Genomic Similarities and Differences.</title>
        <authorList>
            <person name="Dluhosova J."/>
            <person name="Istvanek J."/>
            <person name="Nedelnik J."/>
            <person name="Repkova J."/>
        </authorList>
    </citation>
    <scope>NUCLEOTIDE SEQUENCE [LARGE SCALE GENOMIC DNA]</scope>
    <source>
        <strain evidence="2">cv. 10/8</strain>
        <tissue evidence="1">Leaf</tissue>
    </source>
</reference>